<keyword evidence="1" id="KW-0732">Signal</keyword>
<reference evidence="2 3" key="1">
    <citation type="submission" date="2020-09" db="EMBL/GenBank/DDBJ databases">
        <title>Sinomicrobium weinanense sp. nov., a halophilic bacteria isolated from saline-alkali soil.</title>
        <authorList>
            <person name="Wu P."/>
            <person name="Ren H."/>
            <person name="Mei Y."/>
            <person name="Liang Y."/>
            <person name="Chen Z."/>
        </authorList>
    </citation>
    <scope>NUCLEOTIDE SEQUENCE [LARGE SCALE GENOMIC DNA]</scope>
    <source>
        <strain evidence="2 3">FJxs</strain>
    </source>
</reference>
<accession>A0A926Q3J0</accession>
<keyword evidence="3" id="KW-1185">Reference proteome</keyword>
<organism evidence="2 3">
    <name type="scientific">Sinomicrobium weinanense</name>
    <dbReference type="NCBI Taxonomy" id="2842200"/>
    <lineage>
        <taxon>Bacteria</taxon>
        <taxon>Pseudomonadati</taxon>
        <taxon>Bacteroidota</taxon>
        <taxon>Flavobacteriia</taxon>
        <taxon>Flavobacteriales</taxon>
        <taxon>Flavobacteriaceae</taxon>
        <taxon>Sinomicrobium</taxon>
    </lineage>
</organism>
<dbReference type="GO" id="GO:0004180">
    <property type="term" value="F:carboxypeptidase activity"/>
    <property type="evidence" value="ECO:0007669"/>
    <property type="project" value="UniProtKB-KW"/>
</dbReference>
<dbReference type="Proteomes" id="UP000653730">
    <property type="component" value="Unassembled WGS sequence"/>
</dbReference>
<feature type="signal peptide" evidence="1">
    <location>
        <begin position="1"/>
        <end position="23"/>
    </location>
</feature>
<sequence length="259" mass="29164">MQRTRKNKLLLFFLPFSLCGIQAQNTLKGKVESLSSDIEGVHVINKTSETATITDAGGYFEIPVREGDTVLFSAVQFHNEKIAITAEILNTPLFTIHLRPQVTELDEVVLKNLTGNLTTDLRKIKTDSVNAMTLGFPNAHKQPLSQAERKLREATTGGGIVPLNPLINAITGRTKRLKKHVRLEKETEKIEQIRKTIQPHVFTSMGIPGDKVYDFLFYCSKQEDYDHIKNIDDPISLIESLKVKAEQYIKENAPDSLKH</sequence>
<proteinExistence type="predicted"/>
<dbReference type="Pfam" id="PF13715">
    <property type="entry name" value="CarbopepD_reg_2"/>
    <property type="match status" value="1"/>
</dbReference>
<dbReference type="InterPro" id="IPR008969">
    <property type="entry name" value="CarboxyPept-like_regulatory"/>
</dbReference>
<gene>
    <name evidence="2" type="ORF">IBL28_16870</name>
</gene>
<evidence type="ECO:0000256" key="1">
    <source>
        <dbReference type="SAM" id="SignalP"/>
    </source>
</evidence>
<keyword evidence="2" id="KW-0121">Carboxypeptidase</keyword>
<evidence type="ECO:0000313" key="3">
    <source>
        <dbReference type="Proteomes" id="UP000653730"/>
    </source>
</evidence>
<evidence type="ECO:0000313" key="2">
    <source>
        <dbReference type="EMBL" id="MBC9797647.1"/>
    </source>
</evidence>
<protein>
    <submittedName>
        <fullName evidence="2">Carboxypeptidase-like regulatory domain-containing protein</fullName>
    </submittedName>
</protein>
<keyword evidence="2" id="KW-0645">Protease</keyword>
<feature type="chain" id="PRO_5037219131" evidence="1">
    <location>
        <begin position="24"/>
        <end position="259"/>
    </location>
</feature>
<dbReference type="EMBL" id="JACVDC010000067">
    <property type="protein sequence ID" value="MBC9797647.1"/>
    <property type="molecule type" value="Genomic_DNA"/>
</dbReference>
<keyword evidence="2" id="KW-0378">Hydrolase</keyword>
<dbReference type="RefSeq" id="WP_187966780.1">
    <property type="nucleotide sequence ID" value="NZ_JACVDC010000067.1"/>
</dbReference>
<name>A0A926Q3J0_9FLAO</name>
<dbReference type="SUPFAM" id="SSF49464">
    <property type="entry name" value="Carboxypeptidase regulatory domain-like"/>
    <property type="match status" value="1"/>
</dbReference>
<dbReference type="AlphaFoldDB" id="A0A926Q3J0"/>
<comment type="caution">
    <text evidence="2">The sequence shown here is derived from an EMBL/GenBank/DDBJ whole genome shotgun (WGS) entry which is preliminary data.</text>
</comment>